<dbReference type="GO" id="GO:0035336">
    <property type="term" value="P:long-chain fatty-acyl-CoA metabolic process"/>
    <property type="evidence" value="ECO:0007669"/>
    <property type="project" value="TreeGrafter"/>
</dbReference>
<dbReference type="OrthoDB" id="1700726at2759"/>
<dbReference type="GO" id="GO:0005886">
    <property type="term" value="C:plasma membrane"/>
    <property type="evidence" value="ECO:0007669"/>
    <property type="project" value="TreeGrafter"/>
</dbReference>
<dbReference type="PROSITE" id="PS00455">
    <property type="entry name" value="AMP_BINDING"/>
    <property type="match status" value="1"/>
</dbReference>
<dbReference type="PANTHER" id="PTHR43272">
    <property type="entry name" value="LONG-CHAIN-FATTY-ACID--COA LIGASE"/>
    <property type="match status" value="1"/>
</dbReference>
<dbReference type="InterPro" id="IPR042099">
    <property type="entry name" value="ANL_N_sf"/>
</dbReference>
<dbReference type="STRING" id="27342.A0A0H2RVG5"/>
<dbReference type="InterPro" id="IPR020845">
    <property type="entry name" value="AMP-binding_CS"/>
</dbReference>
<sequence length="690" mass="74941">MAKQAAPKWPKVGSVAVEEEKKEGEAQTRRNALTKDALVTQPMEGIETTYDVLLYAARTHGTKQALGWRDIVEVHEEQKEIKKQVDGKEIVEKKTWKYFQLSGFKYLNFVEVKDAVFEISAGLAELGINKGEIFNVYSATCVNWQLMSHACACIGVPIATAYDTLGESGLTHSLNEPDCVGVFTNAELLPTLTKVVANTPTVRIVIYDGTPSAAELDALKSKREGLKVLSIDEVRQLGKGKTPDATRKPVKEDVACIMYTSGTTGAPKGVVITHANLVASVGAVRSLLGHHLGEDDTFLAYLPLAHILEYIVELSLFFVGMTIGYGRVKTLSDASVRHCAGDMREFRPSIMVGVPAVWETIRKGILAKVHSSGTLKKSAFNGALAIKKANVPVLKQVVEAAVLSQVKLQTGGRLRLAMSGGAALSRETQEFLSLALVTMLQGYGMTETCGMCVILPPEFMQYGSVGIPVPSVEIKLKDVPDAGYLATNHVPQGEVMLRGPSVIKGYYKRDDLNNDETIFTKDGWLRTGDVGQWNADGTLSLIDRIKNLIKLSGGEYIALERLESIYKSCNLVSNICVHATPDAKQPIAIIIPHEQHLRAALKEAGNPLADADMHDICASRDVAGIVLKSCNAGGKKNGFKSLELLQEVVLTADEWTPESGLVTAAQKVQRKKVAEAFAKEISEAYGRHKD</sequence>
<keyword evidence="3" id="KW-0547">Nucleotide-binding</keyword>
<dbReference type="GO" id="GO:0005524">
    <property type="term" value="F:ATP binding"/>
    <property type="evidence" value="ECO:0007669"/>
    <property type="project" value="UniProtKB-KW"/>
</dbReference>
<reference evidence="8 9" key="1">
    <citation type="submission" date="2015-04" db="EMBL/GenBank/DDBJ databases">
        <title>Complete genome sequence of Schizopora paradoxa KUC8140, a cosmopolitan wood degrader in East Asia.</title>
        <authorList>
            <consortium name="DOE Joint Genome Institute"/>
            <person name="Min B."/>
            <person name="Park H."/>
            <person name="Jang Y."/>
            <person name="Kim J.-J."/>
            <person name="Kim K.H."/>
            <person name="Pangilinan J."/>
            <person name="Lipzen A."/>
            <person name="Riley R."/>
            <person name="Grigoriev I.V."/>
            <person name="Spatafora J.W."/>
            <person name="Choi I.-G."/>
        </authorList>
    </citation>
    <scope>NUCLEOTIDE SEQUENCE [LARGE SCALE GENOMIC DNA]</scope>
    <source>
        <strain evidence="8 9">KUC8140</strain>
    </source>
</reference>
<evidence type="ECO:0000313" key="9">
    <source>
        <dbReference type="Proteomes" id="UP000053477"/>
    </source>
</evidence>
<evidence type="ECO:0000256" key="1">
    <source>
        <dbReference type="ARBA" id="ARBA00006432"/>
    </source>
</evidence>
<dbReference type="FunCoup" id="A0A0H2RVG5">
    <property type="interactions" value="202"/>
</dbReference>
<keyword evidence="9" id="KW-1185">Reference proteome</keyword>
<dbReference type="GO" id="GO:0004467">
    <property type="term" value="F:long-chain fatty acid-CoA ligase activity"/>
    <property type="evidence" value="ECO:0007669"/>
    <property type="project" value="UniProtKB-EC"/>
</dbReference>
<protein>
    <submittedName>
        <fullName evidence="8">Long-chain-fatty-acid-CoA-ligase</fullName>
    </submittedName>
</protein>
<dbReference type="EMBL" id="KQ085927">
    <property type="protein sequence ID" value="KLO15597.1"/>
    <property type="molecule type" value="Genomic_DNA"/>
</dbReference>
<dbReference type="InParanoid" id="A0A0H2RVG5"/>
<name>A0A0H2RVG5_9AGAM</name>
<comment type="catalytic activity">
    <reaction evidence="5">
        <text>a long-chain fatty acid + ATP + CoA = a long-chain fatty acyl-CoA + AMP + diphosphate</text>
        <dbReference type="Rhea" id="RHEA:15421"/>
        <dbReference type="ChEBI" id="CHEBI:30616"/>
        <dbReference type="ChEBI" id="CHEBI:33019"/>
        <dbReference type="ChEBI" id="CHEBI:57287"/>
        <dbReference type="ChEBI" id="CHEBI:57560"/>
        <dbReference type="ChEBI" id="CHEBI:83139"/>
        <dbReference type="ChEBI" id="CHEBI:456215"/>
        <dbReference type="EC" id="6.2.1.3"/>
    </reaction>
</comment>
<evidence type="ECO:0000256" key="6">
    <source>
        <dbReference type="SAM" id="MobiDB-lite"/>
    </source>
</evidence>
<dbReference type="AlphaFoldDB" id="A0A0H2RVG5"/>
<evidence type="ECO:0000256" key="3">
    <source>
        <dbReference type="ARBA" id="ARBA00022741"/>
    </source>
</evidence>
<gene>
    <name evidence="8" type="ORF">SCHPADRAFT_902233</name>
</gene>
<evidence type="ECO:0000256" key="4">
    <source>
        <dbReference type="ARBA" id="ARBA00022840"/>
    </source>
</evidence>
<dbReference type="PANTHER" id="PTHR43272:SF83">
    <property type="entry name" value="ACYL-COA SYNTHETASE LONG-CHAIN, ISOFORM J"/>
    <property type="match status" value="1"/>
</dbReference>
<accession>A0A0H2RVG5</accession>
<dbReference type="GO" id="GO:0005811">
    <property type="term" value="C:lipid droplet"/>
    <property type="evidence" value="ECO:0007669"/>
    <property type="project" value="TreeGrafter"/>
</dbReference>
<dbReference type="Pfam" id="PF00501">
    <property type="entry name" value="AMP-binding"/>
    <property type="match status" value="1"/>
</dbReference>
<dbReference type="InterPro" id="IPR000873">
    <property type="entry name" value="AMP-dep_synth/lig_dom"/>
</dbReference>
<dbReference type="Proteomes" id="UP000053477">
    <property type="component" value="Unassembled WGS sequence"/>
</dbReference>
<evidence type="ECO:0000256" key="2">
    <source>
        <dbReference type="ARBA" id="ARBA00022598"/>
    </source>
</evidence>
<feature type="domain" description="AMP-dependent synthetase/ligase" evidence="7">
    <location>
        <begin position="103"/>
        <end position="507"/>
    </location>
</feature>
<feature type="compositionally biased region" description="Basic and acidic residues" evidence="6">
    <location>
        <begin position="18"/>
        <end position="28"/>
    </location>
</feature>
<evidence type="ECO:0000313" key="8">
    <source>
        <dbReference type="EMBL" id="KLO15597.1"/>
    </source>
</evidence>
<dbReference type="GO" id="GO:0005783">
    <property type="term" value="C:endoplasmic reticulum"/>
    <property type="evidence" value="ECO:0007669"/>
    <property type="project" value="TreeGrafter"/>
</dbReference>
<feature type="region of interest" description="Disordered" evidence="6">
    <location>
        <begin position="1"/>
        <end position="29"/>
    </location>
</feature>
<evidence type="ECO:0000259" key="7">
    <source>
        <dbReference type="Pfam" id="PF00501"/>
    </source>
</evidence>
<dbReference type="SUPFAM" id="SSF56801">
    <property type="entry name" value="Acetyl-CoA synthetase-like"/>
    <property type="match status" value="1"/>
</dbReference>
<keyword evidence="4" id="KW-0067">ATP-binding</keyword>
<dbReference type="Gene3D" id="3.40.50.12780">
    <property type="entry name" value="N-terminal domain of ligase-like"/>
    <property type="match status" value="1"/>
</dbReference>
<comment type="similarity">
    <text evidence="1">Belongs to the ATP-dependent AMP-binding enzyme family.</text>
</comment>
<keyword evidence="2 8" id="KW-0436">Ligase</keyword>
<proteinExistence type="inferred from homology"/>
<organism evidence="8 9">
    <name type="scientific">Schizopora paradoxa</name>
    <dbReference type="NCBI Taxonomy" id="27342"/>
    <lineage>
        <taxon>Eukaryota</taxon>
        <taxon>Fungi</taxon>
        <taxon>Dikarya</taxon>
        <taxon>Basidiomycota</taxon>
        <taxon>Agaricomycotina</taxon>
        <taxon>Agaricomycetes</taxon>
        <taxon>Hymenochaetales</taxon>
        <taxon>Schizoporaceae</taxon>
        <taxon>Schizopora</taxon>
    </lineage>
</organism>
<evidence type="ECO:0000256" key="5">
    <source>
        <dbReference type="ARBA" id="ARBA00036813"/>
    </source>
</evidence>